<dbReference type="InterPro" id="IPR003838">
    <property type="entry name" value="ABC3_permease_C"/>
</dbReference>
<evidence type="ECO:0000256" key="5">
    <source>
        <dbReference type="ARBA" id="ARBA00023136"/>
    </source>
</evidence>
<comment type="subcellular location">
    <subcellularLocation>
        <location evidence="1">Cell membrane</location>
        <topology evidence="1">Multi-pass membrane protein</topology>
    </subcellularLocation>
</comment>
<keyword evidence="3" id="KW-0812">Transmembrane</keyword>
<reference evidence="8 9" key="1">
    <citation type="submission" date="2019-04" db="EMBL/GenBank/DDBJ databases">
        <title>Genome sequencing of Clostridium botulinum Groups I-IV and Clostridium butyricum.</title>
        <authorList>
            <person name="Brunt J."/>
            <person name="Van Vliet A.H.M."/>
            <person name="Stringer S.C."/>
            <person name="Carter A.T."/>
            <person name="Peck M.W."/>
        </authorList>
    </citation>
    <scope>NUCLEOTIDE SEQUENCE [LARGE SCALE GENOMIC DNA]</scope>
    <source>
        <strain evidence="8 9">BL81</strain>
    </source>
</reference>
<evidence type="ECO:0000256" key="2">
    <source>
        <dbReference type="ARBA" id="ARBA00022475"/>
    </source>
</evidence>
<dbReference type="Proteomes" id="UP000486903">
    <property type="component" value="Unassembled WGS sequence"/>
</dbReference>
<sequence>MKTYSYLANKQFKVNKKRNFSIVLGIILSIILFTTVGYIQSFTREIDIINAKEERGNYEAIFKNISKEEAYKLKNNVLIRSVGIYKKEAEDKVKIGSLDKTIEVYALDSESIHNLFKPLIKISKGRYPVNKNEIILNQSANLELNKYIDDKITIGDKSYVIVGFCDNEKYSNPYVINGITYLEKELFDEHINVAIITEEIKNKRIEISNIANKIGISADEANEERAIKFNNRLFDSYGISVDENANYIDKYKMGSISLYGVILILSTILTYSSINVSVKERIQQFSSLRCIGATPSKIRILLMKESFLLIVFSLIPGIILGQIVCFIISGVIFNKIIGINTYGILYKVYWNVILTVILLSILNIIISTIIPIIKVVHISPIQGAKTGGEIKSSIKRGKYKIIKKLFGYNAELAYKNIRRGNKNFIITTFALSILLIIFITFTGYHNMIINNYSSERNKNKDVSMTVYTSIPNEFNKLNPLDMLNKYKSDITHLEVTDEINAYINYSIKALFKDVNLNKWIKTVDNKSNYGESIIYNNGKKYVYSNSISLLIYDDESINEILPYIENDINNKNNINLEDFKENGVIVAYRSILKNGFNPKKEEIFDLNIGENFRMYIDSSNINESVYGKDTNYIDNMKEHLNMKFLGSIDGDNLFEGNRYGFANHLTIIASDDFYENNKEILSSNNYNIDMEINLKKDLNRELSKDIIGSYANKIGTFYLDNEATFQNSRKSFLALSSLIYIVLFLTIFIGGVTILNNKNISILLRKKELGILLAIGINKKRLKEVLFFEGIIQWVISSSIGIISSYIILKVIYSVLYYSGEADNFRMPIISVLIGIFVLFIITFLGSYLPVRKLNQMETTELIRDEE</sequence>
<name>A0A6B4JPH4_CLOBO</name>
<evidence type="ECO:0000256" key="1">
    <source>
        <dbReference type="ARBA" id="ARBA00004651"/>
    </source>
</evidence>
<dbReference type="InterPro" id="IPR050250">
    <property type="entry name" value="Macrolide_Exporter_MacB"/>
</dbReference>
<evidence type="ECO:0000259" key="7">
    <source>
        <dbReference type="Pfam" id="PF02687"/>
    </source>
</evidence>
<evidence type="ECO:0000256" key="3">
    <source>
        <dbReference type="ARBA" id="ARBA00022692"/>
    </source>
</evidence>
<gene>
    <name evidence="8" type="ORF">FDG31_17415</name>
</gene>
<comment type="caution">
    <text evidence="8">The sequence shown here is derived from an EMBL/GenBank/DDBJ whole genome shotgun (WGS) entry which is preliminary data.</text>
</comment>
<keyword evidence="5" id="KW-0472">Membrane</keyword>
<organism evidence="8 9">
    <name type="scientific">Clostridium botulinum</name>
    <dbReference type="NCBI Taxonomy" id="1491"/>
    <lineage>
        <taxon>Bacteria</taxon>
        <taxon>Bacillati</taxon>
        <taxon>Bacillota</taxon>
        <taxon>Clostridia</taxon>
        <taxon>Eubacteriales</taxon>
        <taxon>Clostridiaceae</taxon>
        <taxon>Clostridium</taxon>
    </lineage>
</organism>
<protein>
    <submittedName>
        <fullName evidence="8">ABC transporter permease</fullName>
    </submittedName>
</protein>
<dbReference type="PANTHER" id="PTHR30572">
    <property type="entry name" value="MEMBRANE COMPONENT OF TRANSPORTER-RELATED"/>
    <property type="match status" value="1"/>
</dbReference>
<dbReference type="Pfam" id="PF02687">
    <property type="entry name" value="FtsX"/>
    <property type="match status" value="2"/>
</dbReference>
<feature type="domain" description="ABC3 transporter permease C-terminal" evidence="7">
    <location>
        <begin position="741"/>
        <end position="857"/>
    </location>
</feature>
<feature type="domain" description="ABC3 transporter permease C-terminal" evidence="7">
    <location>
        <begin position="257"/>
        <end position="380"/>
    </location>
</feature>
<dbReference type="EMBL" id="SXFB01000023">
    <property type="protein sequence ID" value="NFV27879.1"/>
    <property type="molecule type" value="Genomic_DNA"/>
</dbReference>
<dbReference type="AlphaFoldDB" id="A0A6B4JPH4"/>
<dbReference type="GO" id="GO:0005886">
    <property type="term" value="C:plasma membrane"/>
    <property type="evidence" value="ECO:0007669"/>
    <property type="project" value="UniProtKB-SubCell"/>
</dbReference>
<proteinExistence type="inferred from homology"/>
<dbReference type="PANTHER" id="PTHR30572:SF4">
    <property type="entry name" value="ABC TRANSPORTER PERMEASE YTRF"/>
    <property type="match status" value="1"/>
</dbReference>
<evidence type="ECO:0000313" key="8">
    <source>
        <dbReference type="EMBL" id="NFV27879.1"/>
    </source>
</evidence>
<accession>A0A6B4JPH4</accession>
<dbReference type="GO" id="GO:0022857">
    <property type="term" value="F:transmembrane transporter activity"/>
    <property type="evidence" value="ECO:0007669"/>
    <property type="project" value="TreeGrafter"/>
</dbReference>
<dbReference type="RefSeq" id="WP_003368951.1">
    <property type="nucleotide sequence ID" value="NZ_JACBBA010000004.1"/>
</dbReference>
<comment type="similarity">
    <text evidence="6">Belongs to the ABC-4 integral membrane protein family.</text>
</comment>
<keyword evidence="2" id="KW-1003">Cell membrane</keyword>
<evidence type="ECO:0000313" key="9">
    <source>
        <dbReference type="Proteomes" id="UP000486903"/>
    </source>
</evidence>
<evidence type="ECO:0000256" key="6">
    <source>
        <dbReference type="ARBA" id="ARBA00038076"/>
    </source>
</evidence>
<keyword evidence="4" id="KW-1133">Transmembrane helix</keyword>
<evidence type="ECO:0000256" key="4">
    <source>
        <dbReference type="ARBA" id="ARBA00022989"/>
    </source>
</evidence>